<protein>
    <submittedName>
        <fullName evidence="1">Uncharacterized protein</fullName>
    </submittedName>
</protein>
<evidence type="ECO:0000313" key="2">
    <source>
        <dbReference type="Proteomes" id="UP000247540"/>
    </source>
</evidence>
<keyword evidence="2" id="KW-1185">Reference proteome</keyword>
<evidence type="ECO:0000313" key="1">
    <source>
        <dbReference type="EMBL" id="PYE75878.1"/>
    </source>
</evidence>
<reference evidence="1 2" key="1">
    <citation type="submission" date="2018-06" db="EMBL/GenBank/DDBJ databases">
        <title>Genomic Encyclopedia of Type Strains, Phase III (KMG-III): the genomes of soil and plant-associated and newly described type strains.</title>
        <authorList>
            <person name="Whitman W."/>
        </authorList>
    </citation>
    <scope>NUCLEOTIDE SEQUENCE [LARGE SCALE GENOMIC DNA]</scope>
    <source>
        <strain evidence="1 2">CECT 7646</strain>
    </source>
</reference>
<name>A0A318SF76_9BURK</name>
<gene>
    <name evidence="1" type="ORF">DFQ15_1183</name>
</gene>
<sequence length="93" mass="9932">MSGKKLTLEEAKRLYPTEYAAAMAQGAHNERERWKGIEAVADDLGPGYEAMVQACKANGNCTGATLAQLALKQRQGQLAAQAAYLQRGGVPQP</sequence>
<organism evidence="1 2">
    <name type="scientific">Xylophilus ampelinus</name>
    <dbReference type="NCBI Taxonomy" id="54067"/>
    <lineage>
        <taxon>Bacteria</taxon>
        <taxon>Pseudomonadati</taxon>
        <taxon>Pseudomonadota</taxon>
        <taxon>Betaproteobacteria</taxon>
        <taxon>Burkholderiales</taxon>
        <taxon>Xylophilus</taxon>
    </lineage>
</organism>
<comment type="caution">
    <text evidence="1">The sequence shown here is derived from an EMBL/GenBank/DDBJ whole genome shotgun (WGS) entry which is preliminary data.</text>
</comment>
<dbReference type="EMBL" id="QJTC01000018">
    <property type="protein sequence ID" value="PYE75878.1"/>
    <property type="molecule type" value="Genomic_DNA"/>
</dbReference>
<proteinExistence type="predicted"/>
<dbReference type="Proteomes" id="UP000247540">
    <property type="component" value="Unassembled WGS sequence"/>
</dbReference>
<dbReference type="RefSeq" id="WP_146228733.1">
    <property type="nucleotide sequence ID" value="NZ_JAMOFZ010000018.1"/>
</dbReference>
<accession>A0A318SF76</accession>
<dbReference type="AlphaFoldDB" id="A0A318SF76"/>